<feature type="transmembrane region" description="Helical" evidence="10">
    <location>
        <begin position="351"/>
        <end position="383"/>
    </location>
</feature>
<keyword evidence="7 9" id="KW-0472">Membrane</keyword>
<evidence type="ECO:0000256" key="7">
    <source>
        <dbReference type="ARBA" id="ARBA00023136"/>
    </source>
</evidence>
<keyword evidence="5 10" id="KW-0812">Transmembrane</keyword>
<keyword evidence="12" id="KW-1185">Reference proteome</keyword>
<keyword evidence="8 9" id="KW-0012">Acyltransferase</keyword>
<keyword evidence="3 9" id="KW-1003">Cell membrane</keyword>
<dbReference type="RefSeq" id="WP_343331083.1">
    <property type="nucleotide sequence ID" value="NZ_JAPOHD010000001.1"/>
</dbReference>
<dbReference type="AlphaFoldDB" id="A0A9X3F9F2"/>
<keyword evidence="4 9" id="KW-0808">Transferase</keyword>
<dbReference type="GO" id="GO:0005886">
    <property type="term" value="C:plasma membrane"/>
    <property type="evidence" value="ECO:0007669"/>
    <property type="project" value="UniProtKB-SubCell"/>
</dbReference>
<dbReference type="GO" id="GO:0042121">
    <property type="term" value="P:alginic acid biosynthetic process"/>
    <property type="evidence" value="ECO:0007669"/>
    <property type="project" value="InterPro"/>
</dbReference>
<dbReference type="Proteomes" id="UP001145087">
    <property type="component" value="Unassembled WGS sequence"/>
</dbReference>
<evidence type="ECO:0000256" key="3">
    <source>
        <dbReference type="ARBA" id="ARBA00022475"/>
    </source>
</evidence>
<protein>
    <submittedName>
        <fullName evidence="11">MBOAT family protein</fullName>
    </submittedName>
</protein>
<accession>A0A9X3F9F2</accession>
<dbReference type="EMBL" id="JAPOHD010000001">
    <property type="protein sequence ID" value="MCY1718745.1"/>
    <property type="molecule type" value="Genomic_DNA"/>
</dbReference>
<name>A0A9X3F9F2_9BACT</name>
<feature type="transmembrane region" description="Helical" evidence="10">
    <location>
        <begin position="395"/>
        <end position="412"/>
    </location>
</feature>
<dbReference type="InterPro" id="IPR051085">
    <property type="entry name" value="MB_O-acyltransferase"/>
</dbReference>
<feature type="transmembrane region" description="Helical" evidence="10">
    <location>
        <begin position="26"/>
        <end position="46"/>
    </location>
</feature>
<evidence type="ECO:0000256" key="8">
    <source>
        <dbReference type="ARBA" id="ARBA00023315"/>
    </source>
</evidence>
<sequence length="562" mass="65140">MDLLQQIDFTEALRNIFLYDKTAPLIFTRFFFWSFFAVVLIGFSVVYKNKNRSMRAGYLFFASLFFYYKSSGFFFFILLFSTLTDYFIGKSIYNSKNEIIRKSLIAVSVVVNLMLLAYFKYSYFFIDSLNLMFDTDLQVINHLALWANESTGTHFEVNQILLPVGISFFTFQTISYSVDVYRGETKPVNNLIDFGFYVSFFPQLVAGPIVRASGFVKQIYEDYHVSKAEFGWAIYMILKGLIKKIFIGDYIAVNFVDRVFSDPITHSGFENLMALFGYSLQVYVDFSGYTDIAIGVALLMGYRLPQNFNSPYKAKNVSDFWRRWHMSLSSWLKDYLYIPIGGNREGSVFSYISLGIILAIVVLLAGKLILAPIFAAVVLVFALLSRFSSKVKRSVDTNINLMLTMLLGGLWHGASWQFIIWGGLNGIGLVVYKFWRKISPWEQRNNWAVNIWKIGITFTFITFTRIFFRSESMQVVNSMMHQIVNDLKISMIPEVLIAYKWVFLVMGFGFFSHWLSYSWKEKIQNWFIDTPLWIKAVITAAVVIVVYQSVSAEMQPFIYFQF</sequence>
<dbReference type="GO" id="GO:0016746">
    <property type="term" value="F:acyltransferase activity"/>
    <property type="evidence" value="ECO:0007669"/>
    <property type="project" value="UniProtKB-KW"/>
</dbReference>
<evidence type="ECO:0000256" key="5">
    <source>
        <dbReference type="ARBA" id="ARBA00022692"/>
    </source>
</evidence>
<dbReference type="InterPro" id="IPR028362">
    <property type="entry name" value="AlgI"/>
</dbReference>
<evidence type="ECO:0000256" key="4">
    <source>
        <dbReference type="ARBA" id="ARBA00022679"/>
    </source>
</evidence>
<comment type="caution">
    <text evidence="11">The sequence shown here is derived from an EMBL/GenBank/DDBJ whole genome shotgun (WGS) entry which is preliminary data.</text>
</comment>
<dbReference type="InterPro" id="IPR024194">
    <property type="entry name" value="Ac/AlaTfrase_AlgI/DltB"/>
</dbReference>
<dbReference type="Pfam" id="PF03062">
    <property type="entry name" value="MBOAT"/>
    <property type="match status" value="1"/>
</dbReference>
<feature type="transmembrane region" description="Helical" evidence="10">
    <location>
        <begin position="99"/>
        <end position="119"/>
    </location>
</feature>
<reference evidence="11" key="1">
    <citation type="submission" date="2022-11" db="EMBL/GenBank/DDBJ databases">
        <title>Marilongibacter aestuarii gen. nov., sp. nov., isolated from tidal flat sediment.</title>
        <authorList>
            <person name="Jiayan W."/>
        </authorList>
    </citation>
    <scope>NUCLEOTIDE SEQUENCE</scope>
    <source>
        <strain evidence="11">Z1-6</strain>
    </source>
</reference>
<dbReference type="PANTHER" id="PTHR13285:SF23">
    <property type="entry name" value="TEICHOIC ACID D-ALANYLTRANSFERASE"/>
    <property type="match status" value="1"/>
</dbReference>
<evidence type="ECO:0000256" key="2">
    <source>
        <dbReference type="ARBA" id="ARBA00010323"/>
    </source>
</evidence>
<organism evidence="11 12">
    <name type="scientific">Draconibacterium aestuarii</name>
    <dbReference type="NCBI Taxonomy" id="2998507"/>
    <lineage>
        <taxon>Bacteria</taxon>
        <taxon>Pseudomonadati</taxon>
        <taxon>Bacteroidota</taxon>
        <taxon>Bacteroidia</taxon>
        <taxon>Marinilabiliales</taxon>
        <taxon>Prolixibacteraceae</taxon>
        <taxon>Draconibacterium</taxon>
    </lineage>
</organism>
<dbReference type="PANTHER" id="PTHR13285">
    <property type="entry name" value="ACYLTRANSFERASE"/>
    <property type="match status" value="1"/>
</dbReference>
<evidence type="ECO:0000256" key="10">
    <source>
        <dbReference type="SAM" id="Phobius"/>
    </source>
</evidence>
<comment type="similarity">
    <text evidence="2 9">Belongs to the membrane-bound acyltransferase family.</text>
</comment>
<feature type="transmembrane region" description="Helical" evidence="10">
    <location>
        <begin position="418"/>
        <end position="435"/>
    </location>
</feature>
<dbReference type="PIRSF" id="PIRSF016636">
    <property type="entry name" value="AlgI_DltB"/>
    <property type="match status" value="1"/>
</dbReference>
<evidence type="ECO:0000313" key="12">
    <source>
        <dbReference type="Proteomes" id="UP001145087"/>
    </source>
</evidence>
<dbReference type="InterPro" id="IPR004299">
    <property type="entry name" value="MBOAT_fam"/>
</dbReference>
<evidence type="ECO:0000256" key="9">
    <source>
        <dbReference type="PIRNR" id="PIRNR016636"/>
    </source>
</evidence>
<gene>
    <name evidence="11" type="ORF">OU798_00220</name>
</gene>
<proteinExistence type="inferred from homology"/>
<feature type="transmembrane region" description="Helical" evidence="10">
    <location>
        <begin position="58"/>
        <end position="79"/>
    </location>
</feature>
<feature type="transmembrane region" description="Helical" evidence="10">
    <location>
        <begin position="447"/>
        <end position="468"/>
    </location>
</feature>
<feature type="transmembrane region" description="Helical" evidence="10">
    <location>
        <begin position="488"/>
        <end position="511"/>
    </location>
</feature>
<feature type="transmembrane region" description="Helical" evidence="10">
    <location>
        <begin position="532"/>
        <end position="550"/>
    </location>
</feature>
<dbReference type="PIRSF" id="PIRSF500217">
    <property type="entry name" value="AlgI"/>
    <property type="match status" value="1"/>
</dbReference>
<keyword evidence="6 10" id="KW-1133">Transmembrane helix</keyword>
<evidence type="ECO:0000256" key="1">
    <source>
        <dbReference type="ARBA" id="ARBA00004651"/>
    </source>
</evidence>
<evidence type="ECO:0000313" key="11">
    <source>
        <dbReference type="EMBL" id="MCY1718745.1"/>
    </source>
</evidence>
<comment type="subcellular location">
    <subcellularLocation>
        <location evidence="1">Cell membrane</location>
        <topology evidence="1">Multi-pass membrane protein</topology>
    </subcellularLocation>
</comment>
<evidence type="ECO:0000256" key="6">
    <source>
        <dbReference type="ARBA" id="ARBA00022989"/>
    </source>
</evidence>